<keyword evidence="2" id="KW-0238">DNA-binding</keyword>
<keyword evidence="6" id="KW-1185">Reference proteome</keyword>
<dbReference type="AlphaFoldDB" id="A0A430K7E7"/>
<dbReference type="PANTHER" id="PTHR43280:SF28">
    <property type="entry name" value="HTH-TYPE TRANSCRIPTIONAL ACTIVATOR RHAS"/>
    <property type="match status" value="1"/>
</dbReference>
<feature type="domain" description="HTH araC/xylS-type" evidence="4">
    <location>
        <begin position="88"/>
        <end position="167"/>
    </location>
</feature>
<evidence type="ECO:0000256" key="2">
    <source>
        <dbReference type="ARBA" id="ARBA00023125"/>
    </source>
</evidence>
<sequence>MVCNRCKTLLEQEFAKAGISIHAIELGEITFKDEGDIDEAAIEKILKSNGFEWVRDTAEMIIENIKIELISTINNDTLAEVDNISKYLSKRLNKEYSVLSKMFSRKEGITIEKYYIHLKIEKAKELIQMDKLNFSEIGYRLNYKSSSHLASQFKSVTGMAMGQYKKLQQWDRKPLDKIM</sequence>
<dbReference type="Gene3D" id="1.10.10.60">
    <property type="entry name" value="Homeodomain-like"/>
    <property type="match status" value="1"/>
</dbReference>
<dbReference type="GO" id="GO:0003700">
    <property type="term" value="F:DNA-binding transcription factor activity"/>
    <property type="evidence" value="ECO:0007669"/>
    <property type="project" value="InterPro"/>
</dbReference>
<evidence type="ECO:0000313" key="5">
    <source>
        <dbReference type="EMBL" id="RTE54978.1"/>
    </source>
</evidence>
<protein>
    <submittedName>
        <fullName evidence="5">AraC family transcriptional regulator</fullName>
    </submittedName>
</protein>
<dbReference type="Proteomes" id="UP000267585">
    <property type="component" value="Unassembled WGS sequence"/>
</dbReference>
<gene>
    <name evidence="5" type="ORF">EHW67_06090</name>
</gene>
<dbReference type="SMART" id="SM00342">
    <property type="entry name" value="HTH_ARAC"/>
    <property type="match status" value="1"/>
</dbReference>
<reference evidence="5 6" key="1">
    <citation type="submission" date="2018-11" db="EMBL/GenBank/DDBJ databases">
        <title>Arenibacter aquaticus sp.nov., a marine bacterium isolated from surface seawater in the South China Sea.</title>
        <authorList>
            <person name="Guo J."/>
            <person name="Sun J."/>
        </authorList>
    </citation>
    <scope>NUCLEOTIDE SEQUENCE [LARGE SCALE GENOMIC DNA]</scope>
    <source>
        <strain evidence="5 6">GUO666</strain>
    </source>
</reference>
<dbReference type="InterPro" id="IPR018060">
    <property type="entry name" value="HTH_AraC"/>
</dbReference>
<evidence type="ECO:0000313" key="6">
    <source>
        <dbReference type="Proteomes" id="UP000267585"/>
    </source>
</evidence>
<proteinExistence type="predicted"/>
<dbReference type="SUPFAM" id="SSF46689">
    <property type="entry name" value="Homeodomain-like"/>
    <property type="match status" value="1"/>
</dbReference>
<name>A0A430K7E7_9FLAO</name>
<dbReference type="PANTHER" id="PTHR43280">
    <property type="entry name" value="ARAC-FAMILY TRANSCRIPTIONAL REGULATOR"/>
    <property type="match status" value="1"/>
</dbReference>
<dbReference type="EMBL" id="RQPJ01000002">
    <property type="protein sequence ID" value="RTE54978.1"/>
    <property type="molecule type" value="Genomic_DNA"/>
</dbReference>
<dbReference type="Pfam" id="PF12833">
    <property type="entry name" value="HTH_18"/>
    <property type="match status" value="1"/>
</dbReference>
<keyword evidence="3" id="KW-0804">Transcription</keyword>
<evidence type="ECO:0000256" key="1">
    <source>
        <dbReference type="ARBA" id="ARBA00023015"/>
    </source>
</evidence>
<comment type="caution">
    <text evidence="5">The sequence shown here is derived from an EMBL/GenBank/DDBJ whole genome shotgun (WGS) entry which is preliminary data.</text>
</comment>
<accession>A0A430K7E7</accession>
<dbReference type="PROSITE" id="PS01124">
    <property type="entry name" value="HTH_ARAC_FAMILY_2"/>
    <property type="match status" value="1"/>
</dbReference>
<dbReference type="InterPro" id="IPR009057">
    <property type="entry name" value="Homeodomain-like_sf"/>
</dbReference>
<keyword evidence="1" id="KW-0805">Transcription regulation</keyword>
<evidence type="ECO:0000259" key="4">
    <source>
        <dbReference type="PROSITE" id="PS01124"/>
    </source>
</evidence>
<organism evidence="5 6">
    <name type="scientific">Arenibacter aquaticus</name>
    <dbReference type="NCBI Taxonomy" id="2489054"/>
    <lineage>
        <taxon>Bacteria</taxon>
        <taxon>Pseudomonadati</taxon>
        <taxon>Bacteroidota</taxon>
        <taxon>Flavobacteriia</taxon>
        <taxon>Flavobacteriales</taxon>
        <taxon>Flavobacteriaceae</taxon>
        <taxon>Arenibacter</taxon>
    </lineage>
</organism>
<dbReference type="GO" id="GO:0043565">
    <property type="term" value="F:sequence-specific DNA binding"/>
    <property type="evidence" value="ECO:0007669"/>
    <property type="project" value="InterPro"/>
</dbReference>
<dbReference type="OrthoDB" id="952277at2"/>
<evidence type="ECO:0000256" key="3">
    <source>
        <dbReference type="ARBA" id="ARBA00023163"/>
    </source>
</evidence>